<organism evidence="4 5">
    <name type="scientific">Zizania palustris</name>
    <name type="common">Northern wild rice</name>
    <dbReference type="NCBI Taxonomy" id="103762"/>
    <lineage>
        <taxon>Eukaryota</taxon>
        <taxon>Viridiplantae</taxon>
        <taxon>Streptophyta</taxon>
        <taxon>Embryophyta</taxon>
        <taxon>Tracheophyta</taxon>
        <taxon>Spermatophyta</taxon>
        <taxon>Magnoliopsida</taxon>
        <taxon>Liliopsida</taxon>
        <taxon>Poales</taxon>
        <taxon>Poaceae</taxon>
        <taxon>BOP clade</taxon>
        <taxon>Oryzoideae</taxon>
        <taxon>Oryzeae</taxon>
        <taxon>Zizaniinae</taxon>
        <taxon>Zizania</taxon>
    </lineage>
</organism>
<keyword evidence="1" id="KW-0863">Zinc-finger</keyword>
<evidence type="ECO:0000256" key="1">
    <source>
        <dbReference type="PROSITE-ProRule" id="PRU00175"/>
    </source>
</evidence>
<proteinExistence type="predicted"/>
<dbReference type="EMBL" id="JAAALK010000082">
    <property type="protein sequence ID" value="KAG8088273.1"/>
    <property type="molecule type" value="Genomic_DNA"/>
</dbReference>
<dbReference type="PROSITE" id="PS50089">
    <property type="entry name" value="ZF_RING_2"/>
    <property type="match status" value="1"/>
</dbReference>
<dbReference type="PANTHER" id="PTHR31150:SF23">
    <property type="entry name" value="MANDELONITRILE LYASE-RELATED"/>
    <property type="match status" value="1"/>
</dbReference>
<keyword evidence="1" id="KW-0862">Zinc</keyword>
<reference evidence="4" key="2">
    <citation type="submission" date="2021-02" db="EMBL/GenBank/DDBJ databases">
        <authorList>
            <person name="Kimball J.A."/>
            <person name="Haas M.W."/>
            <person name="Macchietto M."/>
            <person name="Kono T."/>
            <person name="Duquette J."/>
            <person name="Shao M."/>
        </authorList>
    </citation>
    <scope>NUCLEOTIDE SEQUENCE</scope>
    <source>
        <tissue evidence="4">Fresh leaf tissue</tissue>
    </source>
</reference>
<protein>
    <recommendedName>
        <fullName evidence="3">RING-type domain-containing protein</fullName>
    </recommendedName>
</protein>
<sequence>MAEPIGALLLSEGISGQQNSGGSTSSRSDGSEYDTVPKSYSSTPRNFPSRRSFLSKPIHPLSFPEHALEGHETDHHVANASSSNPMPSEFKAIEEIRSSALMDYASGSHGESTNWSAASSMDLADLSERPDAERFGPLRSNNIMERTKCDLCERLLSKRSPWGSRRIIRTGDLPVAGVLQCCHVFHAECLERTTPKGQKHDPPCPACDRLAGKDTELWSICRLRNGFPRLRSLGEGPSRVWSCAQAGDCVAGAVQIPRASSISALSRSGHKRHITAKGESGKDWA</sequence>
<dbReference type="InterPro" id="IPR001841">
    <property type="entry name" value="Znf_RING"/>
</dbReference>
<evidence type="ECO:0000259" key="3">
    <source>
        <dbReference type="PROSITE" id="PS50089"/>
    </source>
</evidence>
<feature type="compositionally biased region" description="Low complexity" evidence="2">
    <location>
        <begin position="11"/>
        <end position="28"/>
    </location>
</feature>
<evidence type="ECO:0000256" key="2">
    <source>
        <dbReference type="SAM" id="MobiDB-lite"/>
    </source>
</evidence>
<dbReference type="GO" id="GO:0008270">
    <property type="term" value="F:zinc ion binding"/>
    <property type="evidence" value="ECO:0007669"/>
    <property type="project" value="UniProtKB-KW"/>
</dbReference>
<comment type="caution">
    <text evidence="4">The sequence shown here is derived from an EMBL/GenBank/DDBJ whole genome shotgun (WGS) entry which is preliminary data.</text>
</comment>
<reference evidence="4" key="1">
    <citation type="journal article" date="2021" name="bioRxiv">
        <title>Whole Genome Assembly and Annotation of Northern Wild Rice, Zizania palustris L., Supports a Whole Genome Duplication in the Zizania Genus.</title>
        <authorList>
            <person name="Haas M."/>
            <person name="Kono T."/>
            <person name="Macchietto M."/>
            <person name="Millas R."/>
            <person name="McGilp L."/>
            <person name="Shao M."/>
            <person name="Duquette J."/>
            <person name="Hirsch C.N."/>
            <person name="Kimball J."/>
        </authorList>
    </citation>
    <scope>NUCLEOTIDE SEQUENCE</scope>
    <source>
        <tissue evidence="4">Fresh leaf tissue</tissue>
    </source>
</reference>
<dbReference type="AlphaFoldDB" id="A0A8J6BRD9"/>
<feature type="region of interest" description="Disordered" evidence="2">
    <location>
        <begin position="1"/>
        <end position="53"/>
    </location>
</feature>
<dbReference type="Proteomes" id="UP000729402">
    <property type="component" value="Unassembled WGS sequence"/>
</dbReference>
<name>A0A8J6BRD9_ZIZPA</name>
<feature type="domain" description="RING-type" evidence="3">
    <location>
        <begin position="149"/>
        <end position="208"/>
    </location>
</feature>
<dbReference type="PANTHER" id="PTHR31150">
    <property type="entry name" value="EXPRESSED PROTEIN"/>
    <property type="match status" value="1"/>
</dbReference>
<evidence type="ECO:0000313" key="5">
    <source>
        <dbReference type="Proteomes" id="UP000729402"/>
    </source>
</evidence>
<dbReference type="OrthoDB" id="416496at2759"/>
<gene>
    <name evidence="4" type="ORF">GUJ93_ZPchr0010g7849</name>
</gene>
<evidence type="ECO:0000313" key="4">
    <source>
        <dbReference type="EMBL" id="KAG8088273.1"/>
    </source>
</evidence>
<keyword evidence="1" id="KW-0479">Metal-binding</keyword>
<keyword evidence="5" id="KW-1185">Reference proteome</keyword>
<accession>A0A8J6BRD9</accession>